<dbReference type="EMBL" id="KZ506522">
    <property type="protein sequence ID" value="PKU39291.1"/>
    <property type="molecule type" value="Genomic_DNA"/>
</dbReference>
<reference evidence="2" key="2">
    <citation type="submission" date="2017-12" db="EMBL/GenBank/DDBJ databases">
        <title>Genome sequence of the Bar-tailed Godwit (Limosa lapponica baueri).</title>
        <authorList>
            <person name="Lima N.C.B."/>
            <person name="Parody-Merino A.M."/>
            <person name="Battley P.F."/>
            <person name="Fidler A.E."/>
            <person name="Prosdocimi F."/>
        </authorList>
    </citation>
    <scope>NUCLEOTIDE SEQUENCE [LARGE SCALE GENOMIC DNA]</scope>
</reference>
<protein>
    <recommendedName>
        <fullName evidence="3">Rna-directed dna polymerase from mobile element jockey-like</fullName>
    </recommendedName>
</protein>
<accession>A0A2I0TZT0</accession>
<dbReference type="OrthoDB" id="419189at2759"/>
<organism evidence="1 2">
    <name type="scientific">Limosa lapponica baueri</name>
    <dbReference type="NCBI Taxonomy" id="1758121"/>
    <lineage>
        <taxon>Eukaryota</taxon>
        <taxon>Metazoa</taxon>
        <taxon>Chordata</taxon>
        <taxon>Craniata</taxon>
        <taxon>Vertebrata</taxon>
        <taxon>Euteleostomi</taxon>
        <taxon>Archelosauria</taxon>
        <taxon>Archosauria</taxon>
        <taxon>Dinosauria</taxon>
        <taxon>Saurischia</taxon>
        <taxon>Theropoda</taxon>
        <taxon>Coelurosauria</taxon>
        <taxon>Aves</taxon>
        <taxon>Neognathae</taxon>
        <taxon>Neoaves</taxon>
        <taxon>Charadriiformes</taxon>
        <taxon>Scolopacidae</taxon>
        <taxon>Limosa</taxon>
    </lineage>
</organism>
<dbReference type="Proteomes" id="UP000233556">
    <property type="component" value="Unassembled WGS sequence"/>
</dbReference>
<evidence type="ECO:0000313" key="1">
    <source>
        <dbReference type="EMBL" id="PKU39291.1"/>
    </source>
</evidence>
<evidence type="ECO:0000313" key="2">
    <source>
        <dbReference type="Proteomes" id="UP000233556"/>
    </source>
</evidence>
<reference evidence="2" key="1">
    <citation type="submission" date="2017-11" db="EMBL/GenBank/DDBJ databases">
        <authorList>
            <person name="Lima N.C."/>
            <person name="Parody-Merino A.M."/>
            <person name="Battley P.F."/>
            <person name="Fidler A.E."/>
            <person name="Prosdocimi F."/>
        </authorList>
    </citation>
    <scope>NUCLEOTIDE SEQUENCE [LARGE SCALE GENOMIC DNA]</scope>
</reference>
<name>A0A2I0TZT0_LIMLA</name>
<evidence type="ECO:0008006" key="3">
    <source>
        <dbReference type="Google" id="ProtNLM"/>
    </source>
</evidence>
<proteinExistence type="predicted"/>
<dbReference type="AlphaFoldDB" id="A0A2I0TZT0"/>
<gene>
    <name evidence="1" type="ORF">llap_10404</name>
</gene>
<sequence>MTPSWVGVLICLRVRRLYRGIWTGWINGANGMRLNKAKCRVLHLGLNNPMQRYRLVEKWLESCPAEKDLGVLVNSRLHMSQHCAQVAKKANSILACARNSVASRNREVIVPLYLALMRPHLEHCDQFWASHFKKRH</sequence>
<dbReference type="PANTHER" id="PTHR33332">
    <property type="entry name" value="REVERSE TRANSCRIPTASE DOMAIN-CONTAINING PROTEIN"/>
    <property type="match status" value="1"/>
</dbReference>
<keyword evidence="2" id="KW-1185">Reference proteome</keyword>